<dbReference type="PROSITE" id="PS00107">
    <property type="entry name" value="PROTEIN_KINASE_ATP"/>
    <property type="match status" value="1"/>
</dbReference>
<dbReference type="InterPro" id="IPR017441">
    <property type="entry name" value="Protein_kinase_ATP_BS"/>
</dbReference>
<sequence length="73" mass="8085">MLGKILGGRYQIIRHLGGGGFGTTFVAVDRHLPGNPQCVVKIPERGHFIRLNFDVPGLRNLMQKSGINSLKRM</sequence>
<feature type="binding site" evidence="1">
    <location>
        <position position="41"/>
    </location>
    <ligand>
        <name>ATP</name>
        <dbReference type="ChEBI" id="CHEBI:30616"/>
    </ligand>
</feature>
<name>A0ABV4YBK3_9CYAN</name>
<organism evidence="2 3">
    <name type="scientific">Floridaenema fluviatile BLCC-F154</name>
    <dbReference type="NCBI Taxonomy" id="3153640"/>
    <lineage>
        <taxon>Bacteria</taxon>
        <taxon>Bacillati</taxon>
        <taxon>Cyanobacteriota</taxon>
        <taxon>Cyanophyceae</taxon>
        <taxon>Oscillatoriophycideae</taxon>
        <taxon>Aerosakkonematales</taxon>
        <taxon>Aerosakkonemataceae</taxon>
        <taxon>Floridanema</taxon>
        <taxon>Floridanema fluviatile</taxon>
    </lineage>
</organism>
<dbReference type="Gene3D" id="3.30.200.20">
    <property type="entry name" value="Phosphorylase Kinase, domain 1"/>
    <property type="match status" value="1"/>
</dbReference>
<evidence type="ECO:0000256" key="1">
    <source>
        <dbReference type="PROSITE-ProRule" id="PRU10141"/>
    </source>
</evidence>
<dbReference type="InterPro" id="IPR011009">
    <property type="entry name" value="Kinase-like_dom_sf"/>
</dbReference>
<dbReference type="Proteomes" id="UP001576776">
    <property type="component" value="Unassembled WGS sequence"/>
</dbReference>
<keyword evidence="1" id="KW-0547">Nucleotide-binding</keyword>
<protein>
    <recommendedName>
        <fullName evidence="4">Protein kinase domain-containing protein</fullName>
    </recommendedName>
</protein>
<evidence type="ECO:0000313" key="2">
    <source>
        <dbReference type="EMBL" id="MFB2936185.1"/>
    </source>
</evidence>
<dbReference type="RefSeq" id="WP_413257685.1">
    <property type="nucleotide sequence ID" value="NZ_JBHFNS010000055.1"/>
</dbReference>
<reference evidence="2 3" key="1">
    <citation type="submission" date="2024-09" db="EMBL/GenBank/DDBJ databases">
        <title>Floridaenema gen nov. (Aerosakkonemataceae, Aerosakkonematales ord. nov., Cyanobacteria) from benthic tropical and subtropical fresh waters, with the description of four new species.</title>
        <authorList>
            <person name="Moretto J.A."/>
            <person name="Berthold D.E."/>
            <person name="Lefler F.W."/>
            <person name="Huang I.-S."/>
            <person name="Laughinghouse H. IV."/>
        </authorList>
    </citation>
    <scope>NUCLEOTIDE SEQUENCE [LARGE SCALE GENOMIC DNA]</scope>
    <source>
        <strain evidence="2 3">BLCC-F154</strain>
    </source>
</reference>
<comment type="caution">
    <text evidence="2">The sequence shown here is derived from an EMBL/GenBank/DDBJ whole genome shotgun (WGS) entry which is preliminary data.</text>
</comment>
<evidence type="ECO:0008006" key="4">
    <source>
        <dbReference type="Google" id="ProtNLM"/>
    </source>
</evidence>
<gene>
    <name evidence="2" type="ORF">ACE1B6_13105</name>
</gene>
<keyword evidence="3" id="KW-1185">Reference proteome</keyword>
<proteinExistence type="predicted"/>
<dbReference type="EMBL" id="JBHFNS010000055">
    <property type="protein sequence ID" value="MFB2936185.1"/>
    <property type="molecule type" value="Genomic_DNA"/>
</dbReference>
<keyword evidence="1" id="KW-0067">ATP-binding</keyword>
<dbReference type="SUPFAM" id="SSF56112">
    <property type="entry name" value="Protein kinase-like (PK-like)"/>
    <property type="match status" value="1"/>
</dbReference>
<evidence type="ECO:0000313" key="3">
    <source>
        <dbReference type="Proteomes" id="UP001576776"/>
    </source>
</evidence>
<accession>A0ABV4YBK3</accession>